<dbReference type="PROSITE" id="PS50234">
    <property type="entry name" value="VWFA"/>
    <property type="match status" value="1"/>
</dbReference>
<dbReference type="PANTHER" id="PTHR10166">
    <property type="entry name" value="VOLTAGE-DEPENDENT CALCIUM CHANNEL SUBUNIT ALPHA-2/DELTA-RELATED"/>
    <property type="match status" value="1"/>
</dbReference>
<evidence type="ECO:0000313" key="4">
    <source>
        <dbReference type="Proteomes" id="UP000600214"/>
    </source>
</evidence>
<protein>
    <recommendedName>
        <fullName evidence="2">VWFA domain-containing protein</fullName>
    </recommendedName>
</protein>
<dbReference type="InterPro" id="IPR036465">
    <property type="entry name" value="vWFA_dom_sf"/>
</dbReference>
<dbReference type="SMART" id="SM00327">
    <property type="entry name" value="VWA"/>
    <property type="match status" value="1"/>
</dbReference>
<feature type="signal peptide" evidence="1">
    <location>
        <begin position="1"/>
        <end position="20"/>
    </location>
</feature>
<dbReference type="Proteomes" id="UP000600214">
    <property type="component" value="Unassembled WGS sequence"/>
</dbReference>
<name>A0ABQ1YT78_9BACT</name>
<evidence type="ECO:0000313" key="3">
    <source>
        <dbReference type="EMBL" id="GGH35665.1"/>
    </source>
</evidence>
<feature type="domain" description="VWFA" evidence="2">
    <location>
        <begin position="765"/>
        <end position="935"/>
    </location>
</feature>
<keyword evidence="1" id="KW-0732">Signal</keyword>
<evidence type="ECO:0000256" key="1">
    <source>
        <dbReference type="SAM" id="SignalP"/>
    </source>
</evidence>
<dbReference type="PANTHER" id="PTHR10166:SF37">
    <property type="entry name" value="STOLID, ISOFORM H"/>
    <property type="match status" value="1"/>
</dbReference>
<dbReference type="RefSeq" id="WP_188932962.1">
    <property type="nucleotide sequence ID" value="NZ_BMIA01000002.1"/>
</dbReference>
<keyword evidence="4" id="KW-1185">Reference proteome</keyword>
<comment type="caution">
    <text evidence="3">The sequence shown here is derived from an EMBL/GenBank/DDBJ whole genome shotgun (WGS) entry which is preliminary data.</text>
</comment>
<dbReference type="InterPro" id="IPR051173">
    <property type="entry name" value="Ca_channel_alpha-2/delta"/>
</dbReference>
<evidence type="ECO:0000259" key="2">
    <source>
        <dbReference type="PROSITE" id="PS50234"/>
    </source>
</evidence>
<proteinExistence type="predicted"/>
<dbReference type="Gene3D" id="3.40.50.410">
    <property type="entry name" value="von Willebrand factor, type A domain"/>
    <property type="match status" value="1"/>
</dbReference>
<dbReference type="SUPFAM" id="SSF53300">
    <property type="entry name" value="vWA-like"/>
    <property type="match status" value="1"/>
</dbReference>
<dbReference type="EMBL" id="BMIA01000002">
    <property type="protein sequence ID" value="GGH35665.1"/>
    <property type="molecule type" value="Genomic_DNA"/>
</dbReference>
<reference evidence="4" key="1">
    <citation type="journal article" date="2019" name="Int. J. Syst. Evol. Microbiol.">
        <title>The Global Catalogue of Microorganisms (GCM) 10K type strain sequencing project: providing services to taxonomists for standard genome sequencing and annotation.</title>
        <authorList>
            <consortium name="The Broad Institute Genomics Platform"/>
            <consortium name="The Broad Institute Genome Sequencing Center for Infectious Disease"/>
            <person name="Wu L."/>
            <person name="Ma J."/>
        </authorList>
    </citation>
    <scope>NUCLEOTIDE SEQUENCE [LARGE SCALE GENOMIC DNA]</scope>
    <source>
        <strain evidence="4">CGMCC 1.15288</strain>
    </source>
</reference>
<accession>A0ABQ1YT78</accession>
<feature type="chain" id="PRO_5045792330" description="VWFA domain-containing protein" evidence="1">
    <location>
        <begin position="21"/>
        <end position="942"/>
    </location>
</feature>
<dbReference type="Pfam" id="PF00092">
    <property type="entry name" value="VWA"/>
    <property type="match status" value="1"/>
</dbReference>
<organism evidence="3 4">
    <name type="scientific">Dyadobacter endophyticus</name>
    <dbReference type="NCBI Taxonomy" id="1749036"/>
    <lineage>
        <taxon>Bacteria</taxon>
        <taxon>Pseudomonadati</taxon>
        <taxon>Bacteroidota</taxon>
        <taxon>Cytophagia</taxon>
        <taxon>Cytophagales</taxon>
        <taxon>Spirosomataceae</taxon>
        <taxon>Dyadobacter</taxon>
    </lineage>
</organism>
<dbReference type="InterPro" id="IPR002035">
    <property type="entry name" value="VWF_A"/>
</dbReference>
<gene>
    <name evidence="3" type="ORF">GCM10007423_27450</name>
</gene>
<sequence length="942" mass="106532">MRRFSILIILFAFIISPVAAQQEAPQTSLNHYIEFLSESSEMVIHRFKMLAAYQEDVTRYRKNADYGLRLPSSGPLEEYYYKKALGGLGVEAGKRKQLNTGLENVWQVLNKLDETCKALETYVRLKDYERDNLKKSEALVAEMQSLFERYAQDKNALYTQVRQVYTGVQNRPATDPYLITEKAMGEVIAAQQRLLDALPYYLNEETKTEWPVALVRQSMLDDEKALATIGNTASQLQYPASDMVGTFKSALASMQDIKRRALDDHNFAAQQSAAHGNAVYLSLVEQFNHDMLEFYKAFVGYSKPGHLLLNYPFFSPVMKAVRRDDVAVSPKTTPPFQDKSFQPLNVKKASAPANAALIRTLNQYVDWINQSLRQMHLLQMIVRNYQGSAEYYRDPAKAQKRANLSYSHEEFKLPTSEYTLLLSASTTIPEPYRKSVTGQTEVLMNILQEMDGLSIELIRYTSEKQYLQDQLKRSDAILNRYLVLFDILDQKKEQLYNDIRHIYESYPNATPASSWYIAGNAMLKTMDNGHDAMFGMRDFLKGEASKLPETGELEAHSRQLIADEYKNMKGLQRYGRNNGLCPYTPYEDLGANAGRFAEKIQQYKPETSGYAAHPYESFYYFYNNELVYEYNNFIELSKAGLLKTINQPDVFAFRRTTIQKPVASPTKVEEPKVEKPKVEKPVENTAQIQTNNAEVAAVPQPPAREDVRPLTNEGAPGPVPTGAPVAQAARDTVYVERVRVDTVYVDRNTQLQNVTRSLDGFAPNNMVLLLDVSSSMNSPYKLPLLKRSIKSLLTLVRPEDMISIVLYSGKARVVLKPTSGAKASEISRMIDLLQSDGDTDGNEGIKLAYKTANKQYIRAGNNRIVLATDGEFPVSDEVVDMIRQNARQDVYLSVFTFGRNEHTGQKLKKLSELGMGSYAHVTDSSADLQLILEAQAKKLVGK</sequence>